<evidence type="ECO:0000313" key="4">
    <source>
        <dbReference type="Proteomes" id="UP001632038"/>
    </source>
</evidence>
<gene>
    <name evidence="3" type="ORF">CASFOL_035620</name>
</gene>
<dbReference type="EMBL" id="JAVIJP010000066">
    <property type="protein sequence ID" value="KAL3620708.1"/>
    <property type="molecule type" value="Genomic_DNA"/>
</dbReference>
<feature type="domain" description="GOLD" evidence="2">
    <location>
        <begin position="210"/>
        <end position="310"/>
    </location>
</feature>
<proteinExistence type="predicted"/>
<dbReference type="AlphaFoldDB" id="A0ABD3BTC1"/>
<accession>A0ABD3BTC1</accession>
<organism evidence="3 4">
    <name type="scientific">Castilleja foliolosa</name>
    <dbReference type="NCBI Taxonomy" id="1961234"/>
    <lineage>
        <taxon>Eukaryota</taxon>
        <taxon>Viridiplantae</taxon>
        <taxon>Streptophyta</taxon>
        <taxon>Embryophyta</taxon>
        <taxon>Tracheophyta</taxon>
        <taxon>Spermatophyta</taxon>
        <taxon>Magnoliopsida</taxon>
        <taxon>eudicotyledons</taxon>
        <taxon>Gunneridae</taxon>
        <taxon>Pentapetalae</taxon>
        <taxon>asterids</taxon>
        <taxon>lamiids</taxon>
        <taxon>Lamiales</taxon>
        <taxon>Orobanchaceae</taxon>
        <taxon>Pedicularideae</taxon>
        <taxon>Castillejinae</taxon>
        <taxon>Castilleja</taxon>
    </lineage>
</organism>
<sequence length="604" mass="67942">MVVVGFRGGTFKRIFMFSAANRRRLIGFRRHCFFRSFLWYAVAVLRSSRRKGFRRGAEDGITEKIVSVLKNRGIENLFPIEMQEFRKVMDLKPFKLDIDDLLHEFAEVDQLLWLNSKGSGLQRNSNLYLRLALPLTMVSLCSHCMHIPLVRLIYMFLNQFSALFSTGFSLHLEASFEIWWTSSFGQQISEALYVLQITKVLGDQEFAAADPAIEEIIKPSCKHNIELSITKVGTLVWEERVVGWDVSYGAEFVPSIVGGYTFIVQKATKIGPSDEQIISFSFKNGETGKIVLTFDNLTSKKKKLIYRWLSAIGEKPELNNFLAYKNVSSTGRIAAGVAAAAVVAPAPTKPLKKGKREAEVVIEKELKVVKKKVESSSDDSDISSESEEKPKIRRLVSTFGDIARSFFSFFNLDLQTLRGTKRRNNHLLVGVDRKLAVIAVSLLPLCAAIQGLSPFVELRSHRSVSVTDTAKLILWNKASEKLRGEPTQDVIALYGDTARIMPDDIAEKILGREGLFELVVSSEGLHVDGFNVSRLTIDDEIKDVYIMRNYPAANPEYDSFSETLDYVEIEDRASNNNVQTGAPKDATAEVDSEPTHTSKRQKRE</sequence>
<name>A0ABD3BTC1_9LAMI</name>
<feature type="region of interest" description="Disordered" evidence="1">
    <location>
        <begin position="572"/>
        <end position="604"/>
    </location>
</feature>
<evidence type="ECO:0000256" key="1">
    <source>
        <dbReference type="SAM" id="MobiDB-lite"/>
    </source>
</evidence>
<evidence type="ECO:0000313" key="3">
    <source>
        <dbReference type="EMBL" id="KAL3620708.1"/>
    </source>
</evidence>
<dbReference type="Proteomes" id="UP001632038">
    <property type="component" value="Unassembled WGS sequence"/>
</dbReference>
<reference evidence="4" key="1">
    <citation type="journal article" date="2024" name="IScience">
        <title>Strigolactones Initiate the Formation of Haustorium-like Structures in Castilleja.</title>
        <authorList>
            <person name="Buerger M."/>
            <person name="Peterson D."/>
            <person name="Chory J."/>
        </authorList>
    </citation>
    <scope>NUCLEOTIDE SEQUENCE [LARGE SCALE GENOMIC DNA]</scope>
</reference>
<keyword evidence="4" id="KW-1185">Reference proteome</keyword>
<dbReference type="PROSITE" id="PS50866">
    <property type="entry name" value="GOLD"/>
    <property type="match status" value="1"/>
</dbReference>
<dbReference type="PANTHER" id="PTHR45932:SF17">
    <property type="entry name" value="CELLULAR RETINALDEHYDE-BINDING_TRIPLE FUNCTION DOMAIN-CONTAINING PROTEIN"/>
    <property type="match status" value="1"/>
</dbReference>
<dbReference type="InterPro" id="IPR044834">
    <property type="entry name" value="PATL"/>
</dbReference>
<dbReference type="Pfam" id="PF25099">
    <property type="entry name" value="GOLD_PATL1_C"/>
    <property type="match status" value="1"/>
</dbReference>
<dbReference type="PANTHER" id="PTHR45932">
    <property type="entry name" value="PATELLIN-1"/>
    <property type="match status" value="1"/>
</dbReference>
<dbReference type="InterPro" id="IPR056794">
    <property type="entry name" value="PATL1-6_C_GOLD"/>
</dbReference>
<comment type="caution">
    <text evidence="3">The sequence shown here is derived from an EMBL/GenBank/DDBJ whole genome shotgun (WGS) entry which is preliminary data.</text>
</comment>
<protein>
    <recommendedName>
        <fullName evidence="2">GOLD domain-containing protein</fullName>
    </recommendedName>
</protein>
<dbReference type="InterPro" id="IPR009038">
    <property type="entry name" value="GOLD_dom"/>
</dbReference>
<evidence type="ECO:0000259" key="2">
    <source>
        <dbReference type="PROSITE" id="PS50866"/>
    </source>
</evidence>